<feature type="region of interest" description="Disordered" evidence="1">
    <location>
        <begin position="1"/>
        <end position="24"/>
    </location>
</feature>
<reference evidence="2 3" key="1">
    <citation type="journal article" date="2024" name="Chem. Sci.">
        <title>Discovery of megapolipeptins by genome mining of a Burkholderiales bacteria collection.</title>
        <authorList>
            <person name="Paulo B.S."/>
            <person name="Recchia M.J.J."/>
            <person name="Lee S."/>
            <person name="Fergusson C.H."/>
            <person name="Romanowski S.B."/>
            <person name="Hernandez A."/>
            <person name="Krull N."/>
            <person name="Liu D.Y."/>
            <person name="Cavanagh H."/>
            <person name="Bos A."/>
            <person name="Gray C.A."/>
            <person name="Murphy B.T."/>
            <person name="Linington R.G."/>
            <person name="Eustaquio A.S."/>
        </authorList>
    </citation>
    <scope>NUCLEOTIDE SEQUENCE [LARGE SCALE GENOMIC DNA]</scope>
    <source>
        <strain evidence="2 3">RL16-012-BIC-B</strain>
    </source>
</reference>
<evidence type="ECO:0000313" key="2">
    <source>
        <dbReference type="EMBL" id="MFL9883271.1"/>
    </source>
</evidence>
<dbReference type="Proteomes" id="UP001629249">
    <property type="component" value="Unassembled WGS sequence"/>
</dbReference>
<protein>
    <submittedName>
        <fullName evidence="2">Uncharacterized protein</fullName>
    </submittedName>
</protein>
<dbReference type="RefSeq" id="WP_408339420.1">
    <property type="nucleotide sequence ID" value="NZ_JAQQFN010000005.1"/>
</dbReference>
<sequence>MRLRSEHGNSMVGHSRYAGSSGDRPTKLLAGVTIGVAGAMLSFAAQASGHLPPITLPPSYFGSFEQCRAHLQQVHEDDMNGTQDGDVALDNGGTRRKTVETKGVVMMGETTARYEATVGWATRTAPDETRGYVETNFSYDHTVLECVGAKLSEVRDSGYYLPGYEPIPGWVAK</sequence>
<gene>
    <name evidence="2" type="ORF">PQR66_09560</name>
</gene>
<name>A0ABW8ZJX7_9BURK</name>
<accession>A0ABW8ZJX7</accession>
<organism evidence="2 3">
    <name type="scientific">Paraburkholderia agricolaris</name>
    <dbReference type="NCBI Taxonomy" id="2152888"/>
    <lineage>
        <taxon>Bacteria</taxon>
        <taxon>Pseudomonadati</taxon>
        <taxon>Pseudomonadota</taxon>
        <taxon>Betaproteobacteria</taxon>
        <taxon>Burkholderiales</taxon>
        <taxon>Burkholderiaceae</taxon>
        <taxon>Paraburkholderia</taxon>
    </lineage>
</organism>
<comment type="caution">
    <text evidence="2">The sequence shown here is derived from an EMBL/GenBank/DDBJ whole genome shotgun (WGS) entry which is preliminary data.</text>
</comment>
<evidence type="ECO:0000313" key="3">
    <source>
        <dbReference type="Proteomes" id="UP001629249"/>
    </source>
</evidence>
<proteinExistence type="predicted"/>
<evidence type="ECO:0000256" key="1">
    <source>
        <dbReference type="SAM" id="MobiDB-lite"/>
    </source>
</evidence>
<keyword evidence="3" id="KW-1185">Reference proteome</keyword>
<dbReference type="EMBL" id="JAQQFN010000005">
    <property type="protein sequence ID" value="MFL9883271.1"/>
    <property type="molecule type" value="Genomic_DNA"/>
</dbReference>